<dbReference type="GO" id="GO:0046872">
    <property type="term" value="F:metal ion binding"/>
    <property type="evidence" value="ECO:0007669"/>
    <property type="project" value="UniProtKB-UniRule"/>
</dbReference>
<dbReference type="AlphaFoldDB" id="A0A3P3DVC9"/>
<dbReference type="InterPro" id="IPR036135">
    <property type="entry name" value="MoeA_linker/N_sf"/>
</dbReference>
<dbReference type="OrthoDB" id="8435302at2"/>
<comment type="caution">
    <text evidence="3">The sequence shown here is derived from an EMBL/GenBank/DDBJ whole genome shotgun (WGS) entry which is preliminary data.</text>
</comment>
<comment type="similarity">
    <text evidence="1">Belongs to the MoeA family.</text>
</comment>
<dbReference type="Gene3D" id="2.170.190.11">
    <property type="entry name" value="Molybdopterin biosynthesis moea protein, domain 3"/>
    <property type="match status" value="1"/>
</dbReference>
<evidence type="ECO:0000313" key="3">
    <source>
        <dbReference type="EMBL" id="RRH78200.1"/>
    </source>
</evidence>
<dbReference type="Proteomes" id="UP000282125">
    <property type="component" value="Unassembled WGS sequence"/>
</dbReference>
<proteinExistence type="inferred from homology"/>
<keyword evidence="1" id="KW-0808">Transferase</keyword>
<dbReference type="EC" id="2.10.1.1" evidence="1"/>
<sequence>MQSPSSPSRLMCCDDLLAQLLAGMPPLVPCQVPLSQMRSGMVAAALPGLAAGLPPLPLALRAGYALRADDLIGAGPQSPVMLMSPPPLVQAGARLPEGADAVLDPAALCRAGPVSEISAETFPGEGVLPAGHHLSPHTPLLQDGEVIGPARLLLLAMAGVTEVPCRIPRVDVTGDDPASVGYLTEMALKSGAIADRGTAAIRLHLSEQPPPEGDWLCQGLALNGLQDIAVAQSEGCVTIRFAPRPDLLALVALGLMLPLIDHLSRRQVPQSLSLPLSRKISSPVGMSELLPLRREGGSWVPLPAGELSLAALSGADALLRIPAGEEGWPAGHLLALPPLERRL</sequence>
<name>A0A3P3DVC9_9RHOB</name>
<dbReference type="GO" id="GO:0061599">
    <property type="term" value="F:molybdopterin molybdotransferase activity"/>
    <property type="evidence" value="ECO:0007669"/>
    <property type="project" value="UniProtKB-UniRule"/>
</dbReference>
<dbReference type="Gene3D" id="2.40.340.10">
    <property type="entry name" value="MoeA, C-terminal, domain IV"/>
    <property type="match status" value="1"/>
</dbReference>
<dbReference type="Gene3D" id="3.40.980.10">
    <property type="entry name" value="MoaB/Mog-like domain"/>
    <property type="match status" value="1"/>
</dbReference>
<dbReference type="EMBL" id="RRAZ01000002">
    <property type="protein sequence ID" value="RRH78200.1"/>
    <property type="molecule type" value="Genomic_DNA"/>
</dbReference>
<evidence type="ECO:0000256" key="1">
    <source>
        <dbReference type="RuleBase" id="RU365090"/>
    </source>
</evidence>
<accession>A0A3P3DVC9</accession>
<dbReference type="PANTHER" id="PTHR10192">
    <property type="entry name" value="MOLYBDOPTERIN BIOSYNTHESIS PROTEIN"/>
    <property type="match status" value="1"/>
</dbReference>
<keyword evidence="1" id="KW-0500">Molybdenum</keyword>
<keyword evidence="4" id="KW-1185">Reference proteome</keyword>
<protein>
    <recommendedName>
        <fullName evidence="1">Molybdopterin molybdenumtransferase</fullName>
        <ecNumber evidence="1">2.10.1.1</ecNumber>
    </recommendedName>
</protein>
<comment type="catalytic activity">
    <reaction evidence="1">
        <text>adenylyl-molybdopterin + molybdate = Mo-molybdopterin + AMP + H(+)</text>
        <dbReference type="Rhea" id="RHEA:35047"/>
        <dbReference type="ChEBI" id="CHEBI:15378"/>
        <dbReference type="ChEBI" id="CHEBI:36264"/>
        <dbReference type="ChEBI" id="CHEBI:62727"/>
        <dbReference type="ChEBI" id="CHEBI:71302"/>
        <dbReference type="ChEBI" id="CHEBI:456215"/>
    </reaction>
</comment>
<organism evidence="3 4">
    <name type="scientific">Falsigemmobacter faecalis</name>
    <dbReference type="NCBI Taxonomy" id="2488730"/>
    <lineage>
        <taxon>Bacteria</taxon>
        <taxon>Pseudomonadati</taxon>
        <taxon>Pseudomonadota</taxon>
        <taxon>Alphaproteobacteria</taxon>
        <taxon>Rhodobacterales</taxon>
        <taxon>Paracoccaceae</taxon>
        <taxon>Falsigemmobacter</taxon>
    </lineage>
</organism>
<keyword evidence="1" id="KW-0479">Metal-binding</keyword>
<dbReference type="GO" id="GO:0005829">
    <property type="term" value="C:cytosol"/>
    <property type="evidence" value="ECO:0007669"/>
    <property type="project" value="TreeGrafter"/>
</dbReference>
<comment type="function">
    <text evidence="1">Catalyzes the insertion of molybdate into adenylated molybdopterin with the concomitant release of AMP.</text>
</comment>
<dbReference type="Gene3D" id="3.90.105.10">
    <property type="entry name" value="Molybdopterin biosynthesis moea protein, domain 2"/>
    <property type="match status" value="1"/>
</dbReference>
<feature type="domain" description="MoeA N-terminal and linker" evidence="2">
    <location>
        <begin position="16"/>
        <end position="159"/>
    </location>
</feature>
<dbReference type="InterPro" id="IPR038987">
    <property type="entry name" value="MoeA-like"/>
</dbReference>
<dbReference type="RefSeq" id="WP_124963290.1">
    <property type="nucleotide sequence ID" value="NZ_RRAZ01000002.1"/>
</dbReference>
<evidence type="ECO:0000259" key="2">
    <source>
        <dbReference type="Pfam" id="PF03453"/>
    </source>
</evidence>
<dbReference type="UniPathway" id="UPA00344"/>
<keyword evidence="1" id="KW-0501">Molybdenum cofactor biosynthesis</keyword>
<reference evidence="3 4" key="1">
    <citation type="submission" date="2018-11" db="EMBL/GenBank/DDBJ databases">
        <title>Gemmobacter sp. nov., YIM 102744-1 draft genome.</title>
        <authorList>
            <person name="Li G."/>
            <person name="Jiang Y."/>
        </authorList>
    </citation>
    <scope>NUCLEOTIDE SEQUENCE [LARGE SCALE GENOMIC DNA]</scope>
    <source>
        <strain evidence="3 4">YIM 102744-1</strain>
    </source>
</reference>
<dbReference type="InterPro" id="IPR005110">
    <property type="entry name" value="MoeA_linker/N"/>
</dbReference>
<dbReference type="Pfam" id="PF03453">
    <property type="entry name" value="MoeA_N"/>
    <property type="match status" value="1"/>
</dbReference>
<comment type="cofactor">
    <cofactor evidence="1">
        <name>Mg(2+)</name>
        <dbReference type="ChEBI" id="CHEBI:18420"/>
    </cofactor>
</comment>
<dbReference type="SUPFAM" id="SSF63882">
    <property type="entry name" value="MoeA N-terminal region -like"/>
    <property type="match status" value="1"/>
</dbReference>
<dbReference type="GO" id="GO:0006777">
    <property type="term" value="P:Mo-molybdopterin cofactor biosynthetic process"/>
    <property type="evidence" value="ECO:0007669"/>
    <property type="project" value="UniProtKB-UniRule"/>
</dbReference>
<dbReference type="SUPFAM" id="SSF63867">
    <property type="entry name" value="MoeA C-terminal domain-like"/>
    <property type="match status" value="1"/>
</dbReference>
<keyword evidence="1" id="KW-0460">Magnesium</keyword>
<dbReference type="InterPro" id="IPR036425">
    <property type="entry name" value="MoaB/Mog-like_dom_sf"/>
</dbReference>
<dbReference type="PANTHER" id="PTHR10192:SF5">
    <property type="entry name" value="GEPHYRIN"/>
    <property type="match status" value="1"/>
</dbReference>
<gene>
    <name evidence="3" type="ORF">EG244_01765</name>
</gene>
<comment type="pathway">
    <text evidence="1">Cofactor biosynthesis; molybdopterin biosynthesis.</text>
</comment>
<evidence type="ECO:0000313" key="4">
    <source>
        <dbReference type="Proteomes" id="UP000282125"/>
    </source>
</evidence>
<dbReference type="InterPro" id="IPR036688">
    <property type="entry name" value="MoeA_C_domain_IV_sf"/>
</dbReference>